<accession>A0A840NQW1</accession>
<organism evidence="1 2">
    <name type="scientific">Saccharopolyspora gloriosae</name>
    <dbReference type="NCBI Taxonomy" id="455344"/>
    <lineage>
        <taxon>Bacteria</taxon>
        <taxon>Bacillati</taxon>
        <taxon>Actinomycetota</taxon>
        <taxon>Actinomycetes</taxon>
        <taxon>Pseudonocardiales</taxon>
        <taxon>Pseudonocardiaceae</taxon>
        <taxon>Saccharopolyspora</taxon>
    </lineage>
</organism>
<name>A0A840NQW1_9PSEU</name>
<dbReference type="Proteomes" id="UP000580474">
    <property type="component" value="Unassembled WGS sequence"/>
</dbReference>
<dbReference type="Pfam" id="PF10096">
    <property type="entry name" value="DUF2334"/>
    <property type="match status" value="1"/>
</dbReference>
<keyword evidence="2" id="KW-1185">Reference proteome</keyword>
<protein>
    <recommendedName>
        <fullName evidence="3">DUF2334 domain-containing protein</fullName>
    </recommendedName>
</protein>
<dbReference type="EMBL" id="JACHIV010000001">
    <property type="protein sequence ID" value="MBB5072768.1"/>
    <property type="molecule type" value="Genomic_DNA"/>
</dbReference>
<dbReference type="Gene3D" id="3.20.20.370">
    <property type="entry name" value="Glycoside hydrolase/deacetylase"/>
    <property type="match status" value="1"/>
</dbReference>
<evidence type="ECO:0000313" key="1">
    <source>
        <dbReference type="EMBL" id="MBB5072768.1"/>
    </source>
</evidence>
<dbReference type="RefSeq" id="WP_184484337.1">
    <property type="nucleotide sequence ID" value="NZ_JACHIV010000001.1"/>
</dbReference>
<reference evidence="1 2" key="1">
    <citation type="submission" date="2020-08" db="EMBL/GenBank/DDBJ databases">
        <title>Sequencing the genomes of 1000 actinobacteria strains.</title>
        <authorList>
            <person name="Klenk H.-P."/>
        </authorList>
    </citation>
    <scope>NUCLEOTIDE SEQUENCE [LARGE SCALE GENOMIC DNA]</scope>
    <source>
        <strain evidence="1 2">DSM 45582</strain>
    </source>
</reference>
<dbReference type="InterPro" id="IPR011330">
    <property type="entry name" value="Glyco_hydro/deAcase_b/a-brl"/>
</dbReference>
<sequence>MGIPMVVSLSGIGDRSLEHCAEFAAELDQRRTPLTLLVAPRPSGSAPPGPDRPAVSWVRARQRRGDALALHGFDHAPSGQRMLPRVASSGPAAAVRGAEFAALPAHEAGLRLHAATAALDRLGLRTELFVPPRWLSSPGTVTALRGRDFQVCADALAVHELATGRVHRARVHALGPGARVEHWWCRALVLGVGRAARRGRMVRLAVDSADLARPGPRRAVLDSIDLALHHGAEPATYESFAGAVVPRQRRAPGMGGRLPNLDPLSS</sequence>
<evidence type="ECO:0000313" key="2">
    <source>
        <dbReference type="Proteomes" id="UP000580474"/>
    </source>
</evidence>
<evidence type="ECO:0008006" key="3">
    <source>
        <dbReference type="Google" id="ProtNLM"/>
    </source>
</evidence>
<dbReference type="GO" id="GO:0005975">
    <property type="term" value="P:carbohydrate metabolic process"/>
    <property type="evidence" value="ECO:0007669"/>
    <property type="project" value="InterPro"/>
</dbReference>
<gene>
    <name evidence="1" type="ORF">BJ969_005856</name>
</gene>
<comment type="caution">
    <text evidence="1">The sequence shown here is derived from an EMBL/GenBank/DDBJ whole genome shotgun (WGS) entry which is preliminary data.</text>
</comment>
<dbReference type="AlphaFoldDB" id="A0A840NQW1"/>
<proteinExistence type="predicted"/>
<dbReference type="InterPro" id="IPR018763">
    <property type="entry name" value="DUF2334"/>
</dbReference>
<dbReference type="SUPFAM" id="SSF88713">
    <property type="entry name" value="Glycoside hydrolase/deacetylase"/>
    <property type="match status" value="1"/>
</dbReference>